<evidence type="ECO:0000256" key="7">
    <source>
        <dbReference type="ARBA" id="ARBA00023315"/>
    </source>
</evidence>
<dbReference type="Gene3D" id="3.60.20.40">
    <property type="match status" value="1"/>
</dbReference>
<feature type="binding site" evidence="10">
    <location>
        <position position="127"/>
    </location>
    <ligand>
        <name>L-glutamate</name>
        <dbReference type="ChEBI" id="CHEBI:29985"/>
    </ligand>
</feature>
<feature type="active site" description="Nucleophile" evidence="9">
    <location>
        <position position="416"/>
    </location>
</feature>
<dbReference type="InterPro" id="IPR043138">
    <property type="entry name" value="GGT_lsub"/>
</dbReference>
<dbReference type="GO" id="GO:0103068">
    <property type="term" value="F:leukotriene C4 gamma-glutamyl transferase activity"/>
    <property type="evidence" value="ECO:0007669"/>
    <property type="project" value="UniProtKB-EC"/>
</dbReference>
<evidence type="ECO:0000256" key="12">
    <source>
        <dbReference type="SAM" id="SignalP"/>
    </source>
</evidence>
<feature type="binding site" evidence="10">
    <location>
        <position position="456"/>
    </location>
    <ligand>
        <name>L-glutamate</name>
        <dbReference type="ChEBI" id="CHEBI:29985"/>
    </ligand>
</feature>
<evidence type="ECO:0000256" key="10">
    <source>
        <dbReference type="PIRSR" id="PIRSR600101-2"/>
    </source>
</evidence>
<feature type="chain" id="PRO_5031429262" description="Glutathione hydrolase proenzyme" evidence="12">
    <location>
        <begin position="38"/>
        <end position="597"/>
    </location>
</feature>
<keyword evidence="12" id="KW-0732">Signal</keyword>
<feature type="binding site" evidence="10">
    <location>
        <position position="503"/>
    </location>
    <ligand>
        <name>L-glutamate</name>
        <dbReference type="ChEBI" id="CHEBI:29985"/>
    </ligand>
</feature>
<dbReference type="GO" id="GO:0006750">
    <property type="term" value="P:glutathione biosynthetic process"/>
    <property type="evidence" value="ECO:0007669"/>
    <property type="project" value="UniProtKB-KW"/>
</dbReference>
<dbReference type="PANTHER" id="PTHR43199:SF1">
    <property type="entry name" value="GLUTATHIONE HYDROLASE PROENZYME"/>
    <property type="match status" value="1"/>
</dbReference>
<dbReference type="AlphaFoldDB" id="A0A7U8C467"/>
<comment type="caution">
    <text evidence="13">The sequence shown here is derived from an EMBL/GenBank/DDBJ whole genome shotgun (WGS) entry which is preliminary data.</text>
</comment>
<dbReference type="EC" id="2.3.2.2" evidence="11"/>
<comment type="subunit">
    <text evidence="11">This enzyme consists of two polypeptide chains, which are synthesized in precursor form from a single polypeptide.</text>
</comment>
<protein>
    <recommendedName>
        <fullName evidence="11">Glutathione hydrolase proenzyme</fullName>
        <ecNumber evidence="11">2.3.2.2</ecNumber>
        <ecNumber evidence="11">3.4.19.13</ecNumber>
    </recommendedName>
    <component>
        <recommendedName>
            <fullName evidence="11">Glutathione hydrolase large chain</fullName>
        </recommendedName>
    </component>
    <component>
        <recommendedName>
            <fullName evidence="11">Glutathione hydrolase small chain</fullName>
        </recommendedName>
    </component>
</protein>
<evidence type="ECO:0000256" key="8">
    <source>
        <dbReference type="ARBA" id="ARBA00047417"/>
    </source>
</evidence>
<dbReference type="UniPathway" id="UPA00204"/>
<feature type="binding site" evidence="10">
    <location>
        <begin position="480"/>
        <end position="481"/>
    </location>
    <ligand>
        <name>L-glutamate</name>
        <dbReference type="ChEBI" id="CHEBI:29985"/>
    </ligand>
</feature>
<comment type="catalytic activity">
    <reaction evidence="8 11">
        <text>an N-terminal (5-L-glutamyl)-[peptide] + an alpha-amino acid = 5-L-glutamyl amino acid + an N-terminal L-alpha-aminoacyl-[peptide]</text>
        <dbReference type="Rhea" id="RHEA:23904"/>
        <dbReference type="Rhea" id="RHEA-COMP:9780"/>
        <dbReference type="Rhea" id="RHEA-COMP:9795"/>
        <dbReference type="ChEBI" id="CHEBI:77644"/>
        <dbReference type="ChEBI" id="CHEBI:78597"/>
        <dbReference type="ChEBI" id="CHEBI:78599"/>
        <dbReference type="ChEBI" id="CHEBI:78608"/>
        <dbReference type="EC" id="2.3.2.2"/>
    </reaction>
</comment>
<dbReference type="SUPFAM" id="SSF56235">
    <property type="entry name" value="N-terminal nucleophile aminohydrolases (Ntn hydrolases)"/>
    <property type="match status" value="1"/>
</dbReference>
<dbReference type="Gene3D" id="1.10.246.130">
    <property type="match status" value="1"/>
</dbReference>
<accession>A0A7U8C467</accession>
<dbReference type="InterPro" id="IPR043137">
    <property type="entry name" value="GGT_ssub_C"/>
</dbReference>
<dbReference type="NCBIfam" id="TIGR00066">
    <property type="entry name" value="g_glut_trans"/>
    <property type="match status" value="1"/>
</dbReference>
<dbReference type="EC" id="3.4.19.13" evidence="11"/>
<comment type="pathway">
    <text evidence="11">Sulfur metabolism; glutathione metabolism.</text>
</comment>
<dbReference type="EMBL" id="AAOW01000010">
    <property type="protein sequence ID" value="EAR61187.1"/>
    <property type="molecule type" value="Genomic_DNA"/>
</dbReference>
<sequence length="597" mass="64975">MIKYSRLKPTFSSKKRLFKPFFAALVVSALGSSPVFAVEEDLAPESATGISKNASVISEGALVVTAHPLATAAGQQILRNGGTAADAAVAIQAMLTLVEPQSSGIGGGAFMLYWDQQHKQLHAYDGRETAPALAGEKLFYRDGKPMKWHDAMVGGRSVGTPGVLKMLELSHSRHGNQSWKSLFSSAIQQSKEGFTVGPRLHQLIASNINPGLKRYPEALNYFFTGEEEPLPIGFNRTNPELAQSLTLIAEKGASAFYQGPLARKITEKVQQISDNPGLLSMNDMAAYAAKERSPICLPYLSYKVCGFPPPTSGGVTVLQILKLLENQPLADMPPSSLEFNHVFTQASRLAFADRGRYLADADFVDVPVNALLSQPYLDQRAQLISAEQDMGKAAAGEPEKINLSRADDQSPERPSTSHFVVRDQWGNAVSMTTSIEMAFGSTVMAGGFLLNNQLTDFSFVAEKDGQLVANRVQPGKRPRSSMSPFMVFDKNGELYAAIGSPGGSRIINYVAQSLLVMLNTDIPLQEVVNLPHVSNRNSLTELEQGTPAEQLQEQMEKLGHKIKVRDLNSGLHGFRRLNDGRWESGVDNRREGEALSQ</sequence>
<dbReference type="GO" id="GO:0036374">
    <property type="term" value="F:glutathione hydrolase activity"/>
    <property type="evidence" value="ECO:0007669"/>
    <property type="project" value="UniProtKB-UniRule"/>
</dbReference>
<evidence type="ECO:0000256" key="11">
    <source>
        <dbReference type="RuleBase" id="RU368036"/>
    </source>
</evidence>
<dbReference type="PRINTS" id="PR01210">
    <property type="entry name" value="GGTRANSPTASE"/>
</dbReference>
<proteinExistence type="inferred from homology"/>
<dbReference type="InterPro" id="IPR051792">
    <property type="entry name" value="GGT_bact"/>
</dbReference>
<dbReference type="Pfam" id="PF01019">
    <property type="entry name" value="G_glu_transpept"/>
    <property type="match status" value="1"/>
</dbReference>
<keyword evidence="7 11" id="KW-0012">Acyltransferase</keyword>
<comment type="similarity">
    <text evidence="3 11">Belongs to the gamma-glutamyltransferase family.</text>
</comment>
<gene>
    <name evidence="13" type="ORF">MED92_05014</name>
</gene>
<evidence type="ECO:0000256" key="2">
    <source>
        <dbReference type="ARBA" id="ARBA00001089"/>
    </source>
</evidence>
<dbReference type="GO" id="GO:0006751">
    <property type="term" value="P:glutathione catabolic process"/>
    <property type="evidence" value="ECO:0007669"/>
    <property type="project" value="UniProtKB-UniRule"/>
</dbReference>
<keyword evidence="14" id="KW-1185">Reference proteome</keyword>
<evidence type="ECO:0000256" key="5">
    <source>
        <dbReference type="ARBA" id="ARBA00022801"/>
    </source>
</evidence>
<name>A0A7U8C467_NEPCE</name>
<feature type="signal peptide" evidence="12">
    <location>
        <begin position="1"/>
        <end position="37"/>
    </location>
</feature>
<evidence type="ECO:0000256" key="3">
    <source>
        <dbReference type="ARBA" id="ARBA00009381"/>
    </source>
</evidence>
<evidence type="ECO:0000313" key="14">
    <source>
        <dbReference type="Proteomes" id="UP000002171"/>
    </source>
</evidence>
<keyword evidence="11" id="KW-0317">Glutathione biosynthesis</keyword>
<evidence type="ECO:0000256" key="1">
    <source>
        <dbReference type="ARBA" id="ARBA00001049"/>
    </source>
</evidence>
<dbReference type="Proteomes" id="UP000002171">
    <property type="component" value="Unassembled WGS sequence"/>
</dbReference>
<evidence type="ECO:0000313" key="13">
    <source>
        <dbReference type="EMBL" id="EAR61187.1"/>
    </source>
</evidence>
<keyword evidence="6 11" id="KW-0865">Zymogen</keyword>
<organism evidence="13 14">
    <name type="scientific">Neptuniibacter caesariensis</name>
    <dbReference type="NCBI Taxonomy" id="207954"/>
    <lineage>
        <taxon>Bacteria</taxon>
        <taxon>Pseudomonadati</taxon>
        <taxon>Pseudomonadota</taxon>
        <taxon>Gammaproteobacteria</taxon>
        <taxon>Oceanospirillales</taxon>
        <taxon>Oceanospirillaceae</taxon>
        <taxon>Neptuniibacter</taxon>
    </lineage>
</organism>
<comment type="catalytic activity">
    <reaction evidence="2 11">
        <text>glutathione + H2O = L-cysteinylglycine + L-glutamate</text>
        <dbReference type="Rhea" id="RHEA:28807"/>
        <dbReference type="ChEBI" id="CHEBI:15377"/>
        <dbReference type="ChEBI" id="CHEBI:29985"/>
        <dbReference type="ChEBI" id="CHEBI:57925"/>
        <dbReference type="ChEBI" id="CHEBI:61694"/>
        <dbReference type="EC" id="3.4.19.13"/>
    </reaction>
</comment>
<keyword evidence="5 11" id="KW-0378">Hydrolase</keyword>
<evidence type="ECO:0000256" key="6">
    <source>
        <dbReference type="ARBA" id="ARBA00023145"/>
    </source>
</evidence>
<reference evidence="13 14" key="1">
    <citation type="submission" date="2006-02" db="EMBL/GenBank/DDBJ databases">
        <authorList>
            <person name="Pinhassi J."/>
            <person name="Pedros-Alio C."/>
            <person name="Ferriera S."/>
            <person name="Johnson J."/>
            <person name="Kravitz S."/>
            <person name="Halpern A."/>
            <person name="Remington K."/>
            <person name="Beeson K."/>
            <person name="Tran B."/>
            <person name="Rogers Y.-H."/>
            <person name="Friedman R."/>
            <person name="Venter J.C."/>
        </authorList>
    </citation>
    <scope>NUCLEOTIDE SEQUENCE [LARGE SCALE GENOMIC DNA]</scope>
    <source>
        <strain evidence="13 14">MED92</strain>
    </source>
</reference>
<comment type="catalytic activity">
    <reaction evidence="1 11">
        <text>an S-substituted glutathione + H2O = an S-substituted L-cysteinylglycine + L-glutamate</text>
        <dbReference type="Rhea" id="RHEA:59468"/>
        <dbReference type="ChEBI" id="CHEBI:15377"/>
        <dbReference type="ChEBI" id="CHEBI:29985"/>
        <dbReference type="ChEBI" id="CHEBI:90779"/>
        <dbReference type="ChEBI" id="CHEBI:143103"/>
        <dbReference type="EC" id="3.4.19.13"/>
    </reaction>
</comment>
<keyword evidence="4 11" id="KW-0808">Transferase</keyword>
<dbReference type="InterPro" id="IPR000101">
    <property type="entry name" value="GGT_peptidase"/>
</dbReference>
<comment type="PTM">
    <text evidence="11">Cleaved by autocatalysis into a large and a small subunit.</text>
</comment>
<dbReference type="PANTHER" id="PTHR43199">
    <property type="entry name" value="GLUTATHIONE HYDROLASE"/>
    <property type="match status" value="1"/>
</dbReference>
<evidence type="ECO:0000256" key="9">
    <source>
        <dbReference type="PIRSR" id="PIRSR600101-1"/>
    </source>
</evidence>
<dbReference type="InterPro" id="IPR029055">
    <property type="entry name" value="Ntn_hydrolases_N"/>
</dbReference>
<evidence type="ECO:0000256" key="4">
    <source>
        <dbReference type="ARBA" id="ARBA00022679"/>
    </source>
</evidence>